<feature type="compositionally biased region" description="Pro residues" evidence="1">
    <location>
        <begin position="17"/>
        <end position="26"/>
    </location>
</feature>
<dbReference type="GO" id="GO:0003908">
    <property type="term" value="F:methylated-DNA-[protein]-cysteine S-methyltransferase activity"/>
    <property type="evidence" value="ECO:0007669"/>
    <property type="project" value="InterPro"/>
</dbReference>
<dbReference type="PANTHER" id="PTHR46460:SF1">
    <property type="entry name" value="METHYLATED-DNA--PROTEIN-CYSTEINE METHYLTRANSFERASE"/>
    <property type="match status" value="1"/>
</dbReference>
<name>A0A8D1H2D3_PIG</name>
<evidence type="ECO:0000256" key="1">
    <source>
        <dbReference type="SAM" id="MobiDB-lite"/>
    </source>
</evidence>
<dbReference type="AlphaFoldDB" id="A0A8D1H2D3"/>
<dbReference type="SUPFAM" id="SSF53155">
    <property type="entry name" value="Methylated DNA-protein cysteine methyltransferase domain"/>
    <property type="match status" value="1"/>
</dbReference>
<dbReference type="PANTHER" id="PTHR46460">
    <property type="entry name" value="METHYLATED-DNA--PROTEIN-CYSTEINE METHYLTRANSFERASE"/>
    <property type="match status" value="1"/>
</dbReference>
<dbReference type="FunFam" id="3.30.160.70:FF:000001">
    <property type="entry name" value="Methylated-DNA--protein-cysteine methyltransferase"/>
    <property type="match status" value="1"/>
</dbReference>
<reference evidence="3" key="1">
    <citation type="submission" date="2025-08" db="UniProtKB">
        <authorList>
            <consortium name="Ensembl"/>
        </authorList>
    </citation>
    <scope>IDENTIFICATION</scope>
</reference>
<organism evidence="3 4">
    <name type="scientific">Sus scrofa</name>
    <name type="common">Pig</name>
    <dbReference type="NCBI Taxonomy" id="9823"/>
    <lineage>
        <taxon>Eukaryota</taxon>
        <taxon>Metazoa</taxon>
        <taxon>Chordata</taxon>
        <taxon>Craniata</taxon>
        <taxon>Vertebrata</taxon>
        <taxon>Euteleostomi</taxon>
        <taxon>Mammalia</taxon>
        <taxon>Eutheria</taxon>
        <taxon>Laurasiatheria</taxon>
        <taxon>Artiodactyla</taxon>
        <taxon>Suina</taxon>
        <taxon>Suidae</taxon>
        <taxon>Sus</taxon>
    </lineage>
</organism>
<protein>
    <recommendedName>
        <fullName evidence="2">Methylguanine DNA methyltransferase ribonuclease-like domain-containing protein</fullName>
    </recommendedName>
</protein>
<accession>A0A8D1H2D3</accession>
<dbReference type="InterPro" id="IPR036631">
    <property type="entry name" value="MGMT_N_sf"/>
</dbReference>
<dbReference type="Pfam" id="PF02870">
    <property type="entry name" value="Methyltransf_1N"/>
    <property type="match status" value="1"/>
</dbReference>
<proteinExistence type="predicted"/>
<evidence type="ECO:0000259" key="2">
    <source>
        <dbReference type="Pfam" id="PF02870"/>
    </source>
</evidence>
<dbReference type="Gene3D" id="3.30.160.70">
    <property type="entry name" value="Methylated DNA-protein cysteine methyltransferase domain"/>
    <property type="match status" value="1"/>
</dbReference>
<dbReference type="GO" id="GO:0006281">
    <property type="term" value="P:DNA repair"/>
    <property type="evidence" value="ECO:0007669"/>
    <property type="project" value="InterPro"/>
</dbReference>
<evidence type="ECO:0000313" key="3">
    <source>
        <dbReference type="Ensembl" id="ENSSSCP00045012591.1"/>
    </source>
</evidence>
<dbReference type="InterPro" id="IPR008332">
    <property type="entry name" value="MethylG_MeTrfase_N"/>
</dbReference>
<feature type="domain" description="Methylguanine DNA methyltransferase ribonuclease-like" evidence="2">
    <location>
        <begin position="63"/>
        <end position="139"/>
    </location>
</feature>
<dbReference type="Ensembl" id="ENSSSCT00045018265.1">
    <property type="protein sequence ID" value="ENSSSCP00045012591.1"/>
    <property type="gene ID" value="ENSSSCG00045010741.1"/>
</dbReference>
<evidence type="ECO:0000313" key="4">
    <source>
        <dbReference type="Proteomes" id="UP000694728"/>
    </source>
</evidence>
<sequence>MSSSYRQKSGGRHVRLPSPPASQPPDPVFLTQQASSLIWSHSWLLNRWQVLGSMGKTCEMGRAVVDSPLGKIEISGCEQGLHEIRLCGRKTLDPDPAEAPAPPKQLAGPEEMMEPLGQCAAWLDAYFRKPAVLQELPVPALHHPLFQQGQ</sequence>
<dbReference type="Proteomes" id="UP000694728">
    <property type="component" value="Unplaced"/>
</dbReference>
<feature type="region of interest" description="Disordered" evidence="1">
    <location>
        <begin position="1"/>
        <end position="26"/>
    </location>
</feature>